<dbReference type="RefSeq" id="WP_130592555.1">
    <property type="nucleotide sequence ID" value="NZ_CP034752.1"/>
</dbReference>
<dbReference type="InterPro" id="IPR018490">
    <property type="entry name" value="cNMP-bd_dom_sf"/>
</dbReference>
<evidence type="ECO:0000259" key="1">
    <source>
        <dbReference type="Pfam" id="PF15977"/>
    </source>
</evidence>
<feature type="domain" description="IprA winged helix-turn-helix" evidence="1">
    <location>
        <begin position="137"/>
        <end position="202"/>
    </location>
</feature>
<dbReference type="Pfam" id="PF15977">
    <property type="entry name" value="HTH_46"/>
    <property type="match status" value="1"/>
</dbReference>
<dbReference type="InterPro" id="IPR014710">
    <property type="entry name" value="RmlC-like_jellyroll"/>
</dbReference>
<dbReference type="Proteomes" id="UP000293154">
    <property type="component" value="Chromosome"/>
</dbReference>
<name>A0A411WN17_9GAMM</name>
<organism evidence="2 3">
    <name type="scientific">Limnobaculum zhutongyuii</name>
    <dbReference type="NCBI Taxonomy" id="2498113"/>
    <lineage>
        <taxon>Bacteria</taxon>
        <taxon>Pseudomonadati</taxon>
        <taxon>Pseudomonadota</taxon>
        <taxon>Gammaproteobacteria</taxon>
        <taxon>Enterobacterales</taxon>
        <taxon>Budviciaceae</taxon>
        <taxon>Limnobaculum</taxon>
    </lineage>
</organism>
<reference evidence="2 3" key="1">
    <citation type="submission" date="2019-03" db="EMBL/GenBank/DDBJ databases">
        <title>Pragia sp. nov. isolated from the gut tract of Carduelis flavirostris.</title>
        <authorList>
            <person name="Ge Y."/>
        </authorList>
    </citation>
    <scope>NUCLEOTIDE SEQUENCE [LARGE SCALE GENOMIC DNA]</scope>
    <source>
        <strain evidence="2 3">CF-458</strain>
    </source>
</reference>
<dbReference type="KEGG" id="prag:EKN56_15155"/>
<dbReference type="SUPFAM" id="SSF51206">
    <property type="entry name" value="cAMP-binding domain-like"/>
    <property type="match status" value="1"/>
</dbReference>
<proteinExistence type="predicted"/>
<dbReference type="OrthoDB" id="6504476at2"/>
<protein>
    <recommendedName>
        <fullName evidence="1">IprA winged helix-turn-helix domain-containing protein</fullName>
    </recommendedName>
</protein>
<evidence type="ECO:0000313" key="3">
    <source>
        <dbReference type="Proteomes" id="UP000293154"/>
    </source>
</evidence>
<dbReference type="InterPro" id="IPR041687">
    <property type="entry name" value="HTH_46"/>
</dbReference>
<keyword evidence="3" id="KW-1185">Reference proteome</keyword>
<dbReference type="AlphaFoldDB" id="A0A411WN17"/>
<gene>
    <name evidence="2" type="ORF">EKN56_15155</name>
</gene>
<dbReference type="EMBL" id="CP034752">
    <property type="protein sequence ID" value="QBH97623.1"/>
    <property type="molecule type" value="Genomic_DNA"/>
</dbReference>
<dbReference type="Gene3D" id="2.60.120.10">
    <property type="entry name" value="Jelly Rolls"/>
    <property type="match status" value="1"/>
</dbReference>
<evidence type="ECO:0000313" key="2">
    <source>
        <dbReference type="EMBL" id="QBH97623.1"/>
    </source>
</evidence>
<sequence length="205" mass="23510">MYNPSAEFKMHIQILLEALTKSDKIEEITIKKGEKYPIADRVFCIQQGIFSIYMNREDRLLSYAEGPTIFGLAYLYTPTIDHYMKANQISTILTLPTEEAHHIIKSENLYESFICVQSHNVALIFEMYERTITSSNYAFIRALLIDLDQSSDAVKESITVASYIIKRSGLSRSYVMLVLSELRKGSYIHMENGKLTGITSLPERF</sequence>
<accession>A0A411WN17</accession>